<dbReference type="Proteomes" id="UP000193387">
    <property type="component" value="Unassembled WGS sequence"/>
</dbReference>
<dbReference type="AlphaFoldDB" id="A0AAJ3TVC2"/>
<feature type="domain" description="Aldehyde dehydrogenase" evidence="5">
    <location>
        <begin position="19"/>
        <end position="487"/>
    </location>
</feature>
<evidence type="ECO:0000259" key="5">
    <source>
        <dbReference type="Pfam" id="PF00171"/>
    </source>
</evidence>
<dbReference type="FunFam" id="3.40.309.10:FF:000009">
    <property type="entry name" value="Aldehyde dehydrogenase A"/>
    <property type="match status" value="1"/>
</dbReference>
<dbReference type="InterPro" id="IPR016163">
    <property type="entry name" value="Ald_DH_C"/>
</dbReference>
<keyword evidence="7" id="KW-1185">Reference proteome</keyword>
<reference evidence="6 7" key="1">
    <citation type="submission" date="2016-01" db="EMBL/GenBank/DDBJ databases">
        <title>The new phylogeny of the genus Mycobacterium.</title>
        <authorList>
            <person name="Tarcisio F."/>
            <person name="Conor M."/>
            <person name="Antonella G."/>
            <person name="Elisabetta G."/>
            <person name="Giulia F.S."/>
            <person name="Sara T."/>
            <person name="Anna F."/>
            <person name="Clotilde B."/>
            <person name="Roberto B."/>
            <person name="Veronica D.S."/>
            <person name="Fabio R."/>
            <person name="Monica P."/>
            <person name="Olivier J."/>
            <person name="Enrico T."/>
            <person name="Nicola S."/>
        </authorList>
    </citation>
    <scope>NUCLEOTIDE SEQUENCE [LARGE SCALE GENOMIC DNA]</scope>
    <source>
        <strain evidence="6 7">DSM 44616</strain>
    </source>
</reference>
<dbReference type="CDD" id="cd07089">
    <property type="entry name" value="ALDH_CddD-AldA-like"/>
    <property type="match status" value="1"/>
</dbReference>
<keyword evidence="2 4" id="KW-0560">Oxidoreductase</keyword>
<dbReference type="EMBL" id="LQPR01000055">
    <property type="protein sequence ID" value="ORW68115.1"/>
    <property type="molecule type" value="Genomic_DNA"/>
</dbReference>
<sequence>MTRTAARPQSYSLYINGRWVEGAATDPLVVLNPATGEPIAEVPNGTVADAQLAIQAARRAFDDGPWPRWSPRQRSTVLSRMAQRLRARYDDLVDLSIVEAGSTRTLAPSFQVGIPIERFTDVVERVLPRFDFETALLPLVTDSLGQGVVLREPAGVASLITAYNFPLFLNLSKIAPALAAGCTAVLKPSPYTPLEALILGEIAAEADLPEGVLNIVTGATDASHELTVNPMVDIVSFTGSVEVGRYVNRQAADTFKRVVLELGGKSANIICPDADLDRAAIDVVAGMTIHAGQGCSLLTRTLVHHSRHDELVERVTRTLGQLTVGDPADCATDMGPLIREAQRTKVEAMIARARDEGAEVAYGGGRPAHLDKGFYVEPTLLVNVDNRMNIARQEVFGPVGIVIPFDDDDHAVRLANDSDFGLGGGVWSADPVRAYTIARRLRTGTVSVNGGGGALHPDAPFGGYKHSGLGREWGGHGIAEFLEDKAVTWPVAGG</sequence>
<protein>
    <submittedName>
        <fullName evidence="6">Aldehyde dehydrogenase</fullName>
    </submittedName>
</protein>
<dbReference type="GO" id="GO:0016620">
    <property type="term" value="F:oxidoreductase activity, acting on the aldehyde or oxo group of donors, NAD or NADP as acceptor"/>
    <property type="evidence" value="ECO:0007669"/>
    <property type="project" value="InterPro"/>
</dbReference>
<dbReference type="PANTHER" id="PTHR42804:SF1">
    <property type="entry name" value="ALDEHYDE DEHYDROGENASE-RELATED"/>
    <property type="match status" value="1"/>
</dbReference>
<comment type="similarity">
    <text evidence="1 4">Belongs to the aldehyde dehydrogenase family.</text>
</comment>
<dbReference type="SUPFAM" id="SSF53720">
    <property type="entry name" value="ALDH-like"/>
    <property type="match status" value="1"/>
</dbReference>
<evidence type="ECO:0000256" key="2">
    <source>
        <dbReference type="ARBA" id="ARBA00023002"/>
    </source>
</evidence>
<evidence type="ECO:0000256" key="4">
    <source>
        <dbReference type="RuleBase" id="RU003345"/>
    </source>
</evidence>
<proteinExistence type="inferred from homology"/>
<dbReference type="FunFam" id="3.40.605.10:FF:000007">
    <property type="entry name" value="NAD/NADP-dependent betaine aldehyde dehydrogenase"/>
    <property type="match status" value="1"/>
</dbReference>
<dbReference type="InterPro" id="IPR015590">
    <property type="entry name" value="Aldehyde_DH_dom"/>
</dbReference>
<accession>A0AAJ3TVC2</accession>
<gene>
    <name evidence="6" type="ORF">AWC23_22080</name>
</gene>
<dbReference type="Gene3D" id="3.40.309.10">
    <property type="entry name" value="Aldehyde Dehydrogenase, Chain A, domain 2"/>
    <property type="match status" value="1"/>
</dbReference>
<name>A0AAJ3TVC2_9MYCO</name>
<dbReference type="Pfam" id="PF00171">
    <property type="entry name" value="Aldedh"/>
    <property type="match status" value="1"/>
</dbReference>
<organism evidence="6 7">
    <name type="scientific">Mycobacterium saskatchewanense</name>
    <dbReference type="NCBI Taxonomy" id="220927"/>
    <lineage>
        <taxon>Bacteria</taxon>
        <taxon>Bacillati</taxon>
        <taxon>Actinomycetota</taxon>
        <taxon>Actinomycetes</taxon>
        <taxon>Mycobacteriales</taxon>
        <taxon>Mycobacteriaceae</taxon>
        <taxon>Mycobacterium</taxon>
        <taxon>Mycobacterium simiae complex</taxon>
    </lineage>
</organism>
<evidence type="ECO:0000256" key="1">
    <source>
        <dbReference type="ARBA" id="ARBA00009986"/>
    </source>
</evidence>
<evidence type="ECO:0000313" key="6">
    <source>
        <dbReference type="EMBL" id="ORW68115.1"/>
    </source>
</evidence>
<dbReference type="RefSeq" id="WP_085257637.1">
    <property type="nucleotide sequence ID" value="NZ_AP022573.1"/>
</dbReference>
<feature type="active site" evidence="3">
    <location>
        <position position="261"/>
    </location>
</feature>
<comment type="caution">
    <text evidence="6">The sequence shown here is derived from an EMBL/GenBank/DDBJ whole genome shotgun (WGS) entry which is preliminary data.</text>
</comment>
<dbReference type="Gene3D" id="3.40.605.10">
    <property type="entry name" value="Aldehyde Dehydrogenase, Chain A, domain 1"/>
    <property type="match status" value="1"/>
</dbReference>
<dbReference type="InterPro" id="IPR029510">
    <property type="entry name" value="Ald_DH_CS_GLU"/>
</dbReference>
<evidence type="ECO:0000313" key="7">
    <source>
        <dbReference type="Proteomes" id="UP000193387"/>
    </source>
</evidence>
<dbReference type="InterPro" id="IPR016161">
    <property type="entry name" value="Ald_DH/histidinol_DH"/>
</dbReference>
<evidence type="ECO:0000256" key="3">
    <source>
        <dbReference type="PROSITE-ProRule" id="PRU10007"/>
    </source>
</evidence>
<dbReference type="PROSITE" id="PS00687">
    <property type="entry name" value="ALDEHYDE_DEHYDR_GLU"/>
    <property type="match status" value="1"/>
</dbReference>
<dbReference type="InterPro" id="IPR016162">
    <property type="entry name" value="Ald_DH_N"/>
</dbReference>
<dbReference type="PANTHER" id="PTHR42804">
    <property type="entry name" value="ALDEHYDE DEHYDROGENASE"/>
    <property type="match status" value="1"/>
</dbReference>